<dbReference type="OrthoDB" id="6239008at2759"/>
<dbReference type="Proteomes" id="UP000784294">
    <property type="component" value="Unassembled WGS sequence"/>
</dbReference>
<name>A0A3S5CQ34_9PLAT</name>
<proteinExistence type="predicted"/>
<reference evidence="2" key="1">
    <citation type="submission" date="2018-11" db="EMBL/GenBank/DDBJ databases">
        <authorList>
            <consortium name="Pathogen Informatics"/>
        </authorList>
    </citation>
    <scope>NUCLEOTIDE SEQUENCE</scope>
</reference>
<accession>A0A3S5CQ34</accession>
<gene>
    <name evidence="2" type="ORF">PXEA_LOCUS20643</name>
</gene>
<dbReference type="EMBL" id="CAAALY010085606">
    <property type="protein sequence ID" value="VEL27203.1"/>
    <property type="molecule type" value="Genomic_DNA"/>
</dbReference>
<feature type="region of interest" description="Disordered" evidence="1">
    <location>
        <begin position="1"/>
        <end position="37"/>
    </location>
</feature>
<evidence type="ECO:0000313" key="3">
    <source>
        <dbReference type="Proteomes" id="UP000784294"/>
    </source>
</evidence>
<evidence type="ECO:0000313" key="2">
    <source>
        <dbReference type="EMBL" id="VEL27203.1"/>
    </source>
</evidence>
<feature type="compositionally biased region" description="Low complexity" evidence="1">
    <location>
        <begin position="139"/>
        <end position="165"/>
    </location>
</feature>
<sequence length="165" mass="18629">MTTCPGQRTMDASGRGVREKQHQQHQQQEEEEDEVTKMVPAWKLEALEKRRQREMTTDVERRWEEVMANDGEGAPDWLREAAMRRKASLQRDTTSGTAPWMNEVKRKNAGLARRMSEAQETDDHVEPSPSVQPKPTPKPTSTSTSTSTSTPTPTSAPVTARKVDK</sequence>
<feature type="compositionally biased region" description="Basic and acidic residues" evidence="1">
    <location>
        <begin position="114"/>
        <end position="126"/>
    </location>
</feature>
<organism evidence="2 3">
    <name type="scientific">Protopolystoma xenopodis</name>
    <dbReference type="NCBI Taxonomy" id="117903"/>
    <lineage>
        <taxon>Eukaryota</taxon>
        <taxon>Metazoa</taxon>
        <taxon>Spiralia</taxon>
        <taxon>Lophotrochozoa</taxon>
        <taxon>Platyhelminthes</taxon>
        <taxon>Monogenea</taxon>
        <taxon>Polyopisthocotylea</taxon>
        <taxon>Polystomatidea</taxon>
        <taxon>Polystomatidae</taxon>
        <taxon>Protopolystoma</taxon>
    </lineage>
</organism>
<protein>
    <submittedName>
        <fullName evidence="2">Uncharacterized protein</fullName>
    </submittedName>
</protein>
<dbReference type="AlphaFoldDB" id="A0A3S5CQ34"/>
<feature type="region of interest" description="Disordered" evidence="1">
    <location>
        <begin position="84"/>
        <end position="165"/>
    </location>
</feature>
<keyword evidence="3" id="KW-1185">Reference proteome</keyword>
<comment type="caution">
    <text evidence="2">The sequence shown here is derived from an EMBL/GenBank/DDBJ whole genome shotgun (WGS) entry which is preliminary data.</text>
</comment>
<evidence type="ECO:0000256" key="1">
    <source>
        <dbReference type="SAM" id="MobiDB-lite"/>
    </source>
</evidence>